<dbReference type="Proteomes" id="UP000182829">
    <property type="component" value="Unassembled WGS sequence"/>
</dbReference>
<proteinExistence type="predicted"/>
<organism evidence="1 2">
    <name type="scientific">Natronobacterium gregoryi</name>
    <dbReference type="NCBI Taxonomy" id="44930"/>
    <lineage>
        <taxon>Archaea</taxon>
        <taxon>Methanobacteriati</taxon>
        <taxon>Methanobacteriota</taxon>
        <taxon>Stenosarchaea group</taxon>
        <taxon>Halobacteria</taxon>
        <taxon>Halobacteriales</taxon>
        <taxon>Natrialbaceae</taxon>
        <taxon>Natronobacterium</taxon>
    </lineage>
</organism>
<evidence type="ECO:0000313" key="1">
    <source>
        <dbReference type="EMBL" id="SFJ48377.1"/>
    </source>
</evidence>
<dbReference type="EMBL" id="FORO01000033">
    <property type="protein sequence ID" value="SFJ48377.1"/>
    <property type="molecule type" value="Genomic_DNA"/>
</dbReference>
<accession>A0A1I3RSW3</accession>
<name>A0A1I3RSW3_9EURY</name>
<protein>
    <submittedName>
        <fullName evidence="1">Uncharacterized protein</fullName>
    </submittedName>
</protein>
<sequence length="55" mass="6268">MKLDGYIWTRCLDCGMMKYIPLQNCLGSSGRGLGKDCYVDRFAPTQTTEPTFRTK</sequence>
<reference evidence="1 2" key="1">
    <citation type="submission" date="2016-10" db="EMBL/GenBank/DDBJ databases">
        <authorList>
            <person name="de Groot N.N."/>
        </authorList>
    </citation>
    <scope>NUCLEOTIDE SEQUENCE [LARGE SCALE GENOMIC DNA]</scope>
    <source>
        <strain evidence="1 2">SP2</strain>
    </source>
</reference>
<evidence type="ECO:0000313" key="2">
    <source>
        <dbReference type="Proteomes" id="UP000182829"/>
    </source>
</evidence>
<dbReference type="AlphaFoldDB" id="A0A1I3RSW3"/>
<gene>
    <name evidence="1" type="ORF">SAMN05443661_13328</name>
</gene>